<sequence length="71" mass="7841">MPVVSFCENNFVHGVEGLITKIEDFEDVSVEIESCLGFCGDCAIGPFALVDGDLLQAETIDELYNRIKEEL</sequence>
<dbReference type="RefSeq" id="WP_018247260.1">
    <property type="nucleotide sequence ID" value="NZ_SOEG01000037.1"/>
</dbReference>
<keyword evidence="2" id="KW-1185">Reference proteome</keyword>
<accession>A0A4R8GM43</accession>
<dbReference type="InterPro" id="IPR009910">
    <property type="entry name" value="DUF1450"/>
</dbReference>
<dbReference type="EMBL" id="SOEG01000037">
    <property type="protein sequence ID" value="TDX46760.1"/>
    <property type="molecule type" value="Genomic_DNA"/>
</dbReference>
<protein>
    <submittedName>
        <fullName evidence="1">Uncharacterized protein YuzB (UPF0349 family)</fullName>
    </submittedName>
</protein>
<dbReference type="Pfam" id="PF07293">
    <property type="entry name" value="DUF1450"/>
    <property type="match status" value="1"/>
</dbReference>
<comment type="caution">
    <text evidence="1">The sequence shown here is derived from an EMBL/GenBank/DDBJ whole genome shotgun (WGS) entry which is preliminary data.</text>
</comment>
<name>A0A4R8GM43_9FIRM</name>
<reference evidence="1 2" key="1">
    <citation type="submission" date="2019-03" db="EMBL/GenBank/DDBJ databases">
        <title>Subsurface microbial communities from deep shales in Ohio and West Virginia, USA.</title>
        <authorList>
            <person name="Wrighton K."/>
        </authorList>
    </citation>
    <scope>NUCLEOTIDE SEQUENCE [LARGE SCALE GENOMIC DNA]</scope>
    <source>
        <strain evidence="1 2">MSL 6dP</strain>
    </source>
</reference>
<dbReference type="Proteomes" id="UP000295832">
    <property type="component" value="Unassembled WGS sequence"/>
</dbReference>
<evidence type="ECO:0000313" key="2">
    <source>
        <dbReference type="Proteomes" id="UP000295832"/>
    </source>
</evidence>
<proteinExistence type="predicted"/>
<evidence type="ECO:0000313" key="1">
    <source>
        <dbReference type="EMBL" id="TDX46760.1"/>
    </source>
</evidence>
<dbReference type="AlphaFoldDB" id="A0A4R8GM43"/>
<organism evidence="1 2">
    <name type="scientific">Orenia marismortui</name>
    <dbReference type="NCBI Taxonomy" id="46469"/>
    <lineage>
        <taxon>Bacteria</taxon>
        <taxon>Bacillati</taxon>
        <taxon>Bacillota</taxon>
        <taxon>Clostridia</taxon>
        <taxon>Halanaerobiales</taxon>
        <taxon>Halobacteroidaceae</taxon>
        <taxon>Orenia</taxon>
    </lineage>
</organism>
<gene>
    <name evidence="1" type="ORF">C7959_13717</name>
</gene>
<dbReference type="STRING" id="926561.GCA_000379025_00038"/>